<dbReference type="AlphaFoldDB" id="A0ABD7KP27"/>
<accession>A0ABD7KP27</accession>
<protein>
    <submittedName>
        <fullName evidence="1">Uncharacterized protein</fullName>
    </submittedName>
</protein>
<dbReference type="EMBL" id="FKDD01000029">
    <property type="protein sequence ID" value="SAD26699.1"/>
    <property type="molecule type" value="Genomic_DNA"/>
</dbReference>
<proteinExistence type="predicted"/>
<gene>
    <name evidence="1" type="ORF">SAMEA2273136_04486</name>
</gene>
<sequence>MKSLLRNMTAKAFNQRFPVGSRFLYHLIPGISERETVITRSTAWHMRNGRLVVRVEGKIGGISVSKMEPLK</sequence>
<comment type="caution">
    <text evidence="1">The sequence shown here is derived from an EMBL/GenBank/DDBJ whole genome shotgun (WGS) entry which is preliminary data.</text>
</comment>
<evidence type="ECO:0000313" key="1">
    <source>
        <dbReference type="EMBL" id="SAD26699.1"/>
    </source>
</evidence>
<dbReference type="Proteomes" id="UP000077278">
    <property type="component" value="Unassembled WGS sequence"/>
</dbReference>
<evidence type="ECO:0000313" key="2">
    <source>
        <dbReference type="Proteomes" id="UP000077278"/>
    </source>
</evidence>
<organism evidence="1 2">
    <name type="scientific">Enterobacter roggenkampii</name>
    <dbReference type="NCBI Taxonomy" id="1812935"/>
    <lineage>
        <taxon>Bacteria</taxon>
        <taxon>Pseudomonadati</taxon>
        <taxon>Pseudomonadota</taxon>
        <taxon>Gammaproteobacteria</taxon>
        <taxon>Enterobacterales</taxon>
        <taxon>Enterobacteriaceae</taxon>
        <taxon>Enterobacter</taxon>
        <taxon>Enterobacter cloacae complex</taxon>
    </lineage>
</organism>
<dbReference type="RefSeq" id="WP_063922449.1">
    <property type="nucleotide sequence ID" value="NZ_FKDD01000029.1"/>
</dbReference>
<reference evidence="1 2" key="1">
    <citation type="submission" date="2016-03" db="EMBL/GenBank/DDBJ databases">
        <authorList>
            <consortium name="Pathogen Informatics"/>
        </authorList>
    </citation>
    <scope>NUCLEOTIDE SEQUENCE [LARGE SCALE GENOMIC DNA]</scope>
    <source>
        <strain evidence="2">e264</strain>
    </source>
</reference>
<name>A0ABD7KP27_9ENTR</name>